<comment type="function">
    <text evidence="10">Required for the formation of a threonylcarbamoyl group on adenosine at position 37 (t(6)A37) in tRNAs that read codons beginning with adenine. Is involved in the transfer of the threonylcarbamoyl moiety of threonylcarbamoyl-AMP (TC-AMP) to the N6 group of A37, together with TsaD and TsaB. TsaE seems to play an indirect role in the t(6)A biosynthesis pathway, possibly in regulating the core enzymatic function of TsaD.</text>
</comment>
<keyword evidence="7" id="KW-0547">Nucleotide-binding</keyword>
<protein>
    <recommendedName>
        <fullName evidence="3">tRNA threonylcarbamoyladenosine biosynthesis protein TsaE</fullName>
    </recommendedName>
    <alternativeName>
        <fullName evidence="11">t(6)A37 threonylcarbamoyladenosine biosynthesis protein TsaE</fullName>
    </alternativeName>
</protein>
<evidence type="ECO:0000256" key="1">
    <source>
        <dbReference type="ARBA" id="ARBA00004496"/>
    </source>
</evidence>
<organism evidence="12 13">
    <name type="scientific">Thermoleophilum album</name>
    <dbReference type="NCBI Taxonomy" id="29539"/>
    <lineage>
        <taxon>Bacteria</taxon>
        <taxon>Bacillati</taxon>
        <taxon>Actinomycetota</taxon>
        <taxon>Thermoleophilia</taxon>
        <taxon>Thermoleophilales</taxon>
        <taxon>Thermoleophilaceae</taxon>
        <taxon>Thermoleophilum</taxon>
    </lineage>
</organism>
<name>A0A1H6FT25_THEAL</name>
<keyword evidence="9" id="KW-0460">Magnesium</keyword>
<evidence type="ECO:0000256" key="7">
    <source>
        <dbReference type="ARBA" id="ARBA00022741"/>
    </source>
</evidence>
<dbReference type="STRING" id="29539.SAMN02745716_1475"/>
<evidence type="ECO:0000256" key="3">
    <source>
        <dbReference type="ARBA" id="ARBA00019010"/>
    </source>
</evidence>
<keyword evidence="4" id="KW-0963">Cytoplasm</keyword>
<dbReference type="AlphaFoldDB" id="A0A1H6FT25"/>
<evidence type="ECO:0000256" key="6">
    <source>
        <dbReference type="ARBA" id="ARBA00022723"/>
    </source>
</evidence>
<proteinExistence type="inferred from homology"/>
<evidence type="ECO:0000256" key="5">
    <source>
        <dbReference type="ARBA" id="ARBA00022694"/>
    </source>
</evidence>
<gene>
    <name evidence="12" type="ORF">SAMN02745716_1475</name>
</gene>
<dbReference type="Proteomes" id="UP000222056">
    <property type="component" value="Unassembled WGS sequence"/>
</dbReference>
<evidence type="ECO:0000313" key="13">
    <source>
        <dbReference type="Proteomes" id="UP000222056"/>
    </source>
</evidence>
<evidence type="ECO:0000256" key="9">
    <source>
        <dbReference type="ARBA" id="ARBA00022842"/>
    </source>
</evidence>
<comment type="similarity">
    <text evidence="2">Belongs to the TsaE family.</text>
</comment>
<evidence type="ECO:0000256" key="8">
    <source>
        <dbReference type="ARBA" id="ARBA00022840"/>
    </source>
</evidence>
<accession>A0A1H6FT25</accession>
<evidence type="ECO:0000256" key="10">
    <source>
        <dbReference type="ARBA" id="ARBA00024908"/>
    </source>
</evidence>
<evidence type="ECO:0000256" key="4">
    <source>
        <dbReference type="ARBA" id="ARBA00022490"/>
    </source>
</evidence>
<keyword evidence="6" id="KW-0479">Metal-binding</keyword>
<dbReference type="InterPro" id="IPR027417">
    <property type="entry name" value="P-loop_NTPase"/>
</dbReference>
<dbReference type="GO" id="GO:0002949">
    <property type="term" value="P:tRNA threonylcarbamoyladenosine modification"/>
    <property type="evidence" value="ECO:0007669"/>
    <property type="project" value="InterPro"/>
</dbReference>
<dbReference type="GO" id="GO:0005524">
    <property type="term" value="F:ATP binding"/>
    <property type="evidence" value="ECO:0007669"/>
    <property type="project" value="UniProtKB-KW"/>
</dbReference>
<dbReference type="InterPro" id="IPR003442">
    <property type="entry name" value="T6A_TsaE"/>
</dbReference>
<dbReference type="GO" id="GO:0046872">
    <property type="term" value="F:metal ion binding"/>
    <property type="evidence" value="ECO:0007669"/>
    <property type="project" value="UniProtKB-KW"/>
</dbReference>
<dbReference type="NCBIfam" id="TIGR00150">
    <property type="entry name" value="T6A_YjeE"/>
    <property type="match status" value="1"/>
</dbReference>
<dbReference type="Gene3D" id="3.40.50.300">
    <property type="entry name" value="P-loop containing nucleotide triphosphate hydrolases"/>
    <property type="match status" value="1"/>
</dbReference>
<dbReference type="PANTHER" id="PTHR33540">
    <property type="entry name" value="TRNA THREONYLCARBAMOYLADENOSINE BIOSYNTHESIS PROTEIN TSAE"/>
    <property type="match status" value="1"/>
</dbReference>
<reference evidence="13" key="1">
    <citation type="submission" date="2016-10" db="EMBL/GenBank/DDBJ databases">
        <authorList>
            <person name="Varghese N."/>
            <person name="Submissions S."/>
        </authorList>
    </citation>
    <scope>NUCLEOTIDE SEQUENCE [LARGE SCALE GENOMIC DNA]</scope>
    <source>
        <strain evidence="13">ATCC 35263</strain>
    </source>
</reference>
<sequence>MRAVTSSAEETMRLAAQLAKGLVPGDLVLVQGELGVGKTTLIRGACRALGVRGPIPSPTFTIGQLLPGEGVEIAHLDLYRLEALGRDELAVLDDYLTPERIAFVEWPEVAEHAGVLPQPTLRLVLRHAGGDRREVAVEELAKVAAEGM</sequence>
<dbReference type="GO" id="GO:0005737">
    <property type="term" value="C:cytoplasm"/>
    <property type="evidence" value="ECO:0007669"/>
    <property type="project" value="UniProtKB-SubCell"/>
</dbReference>
<evidence type="ECO:0000313" key="12">
    <source>
        <dbReference type="EMBL" id="SEH14051.1"/>
    </source>
</evidence>
<dbReference type="Pfam" id="PF02367">
    <property type="entry name" value="TsaE"/>
    <property type="match status" value="1"/>
</dbReference>
<dbReference type="EMBL" id="FNWJ01000002">
    <property type="protein sequence ID" value="SEH14051.1"/>
    <property type="molecule type" value="Genomic_DNA"/>
</dbReference>
<evidence type="ECO:0000256" key="2">
    <source>
        <dbReference type="ARBA" id="ARBA00007599"/>
    </source>
</evidence>
<evidence type="ECO:0000256" key="11">
    <source>
        <dbReference type="ARBA" id="ARBA00032441"/>
    </source>
</evidence>
<keyword evidence="8" id="KW-0067">ATP-binding</keyword>
<dbReference type="PANTHER" id="PTHR33540:SF2">
    <property type="entry name" value="TRNA THREONYLCARBAMOYLADENOSINE BIOSYNTHESIS PROTEIN TSAE"/>
    <property type="match status" value="1"/>
</dbReference>
<dbReference type="SUPFAM" id="SSF52540">
    <property type="entry name" value="P-loop containing nucleoside triphosphate hydrolases"/>
    <property type="match status" value="1"/>
</dbReference>
<comment type="subcellular location">
    <subcellularLocation>
        <location evidence="1">Cytoplasm</location>
    </subcellularLocation>
</comment>
<keyword evidence="13" id="KW-1185">Reference proteome</keyword>
<keyword evidence="5" id="KW-0819">tRNA processing</keyword>